<gene>
    <name evidence="17" type="ORF">WG901_21495</name>
</gene>
<evidence type="ECO:0000256" key="2">
    <source>
        <dbReference type="ARBA" id="ARBA00022448"/>
    </source>
</evidence>
<evidence type="ECO:0000256" key="6">
    <source>
        <dbReference type="ARBA" id="ARBA00022729"/>
    </source>
</evidence>
<organism evidence="17 18">
    <name type="scientific">Novosphingobium anseongense</name>
    <dbReference type="NCBI Taxonomy" id="3133436"/>
    <lineage>
        <taxon>Bacteria</taxon>
        <taxon>Pseudomonadati</taxon>
        <taxon>Pseudomonadota</taxon>
        <taxon>Alphaproteobacteria</taxon>
        <taxon>Sphingomonadales</taxon>
        <taxon>Sphingomonadaceae</taxon>
        <taxon>Novosphingobium</taxon>
    </lineage>
</organism>
<evidence type="ECO:0000256" key="8">
    <source>
        <dbReference type="ARBA" id="ARBA00023065"/>
    </source>
</evidence>
<reference evidence="17 18" key="1">
    <citation type="submission" date="2024-03" db="EMBL/GenBank/DDBJ databases">
        <authorList>
            <person name="Jo J.-H."/>
        </authorList>
    </citation>
    <scope>NUCLEOTIDE SEQUENCE [LARGE SCALE GENOMIC DNA]</scope>
    <source>
        <strain evidence="17 18">PS1R-30</strain>
    </source>
</reference>
<keyword evidence="3 12" id="KW-1134">Transmembrane beta strand</keyword>
<feature type="domain" description="TonB-dependent receptor-like beta-barrel" evidence="15">
    <location>
        <begin position="453"/>
        <end position="802"/>
    </location>
</feature>
<keyword evidence="18" id="KW-1185">Reference proteome</keyword>
<evidence type="ECO:0000256" key="14">
    <source>
        <dbReference type="SAM" id="SignalP"/>
    </source>
</evidence>
<keyword evidence="17" id="KW-0675">Receptor</keyword>
<evidence type="ECO:0000256" key="5">
    <source>
        <dbReference type="ARBA" id="ARBA00022692"/>
    </source>
</evidence>
<evidence type="ECO:0000256" key="9">
    <source>
        <dbReference type="ARBA" id="ARBA00023077"/>
    </source>
</evidence>
<keyword evidence="2 12" id="KW-0813">Transport</keyword>
<evidence type="ECO:0000256" key="3">
    <source>
        <dbReference type="ARBA" id="ARBA00022452"/>
    </source>
</evidence>
<dbReference type="PROSITE" id="PS52016">
    <property type="entry name" value="TONB_DEPENDENT_REC_3"/>
    <property type="match status" value="1"/>
</dbReference>
<evidence type="ECO:0000256" key="11">
    <source>
        <dbReference type="ARBA" id="ARBA00023237"/>
    </source>
</evidence>
<evidence type="ECO:0000256" key="12">
    <source>
        <dbReference type="PROSITE-ProRule" id="PRU01360"/>
    </source>
</evidence>
<feature type="signal peptide" evidence="14">
    <location>
        <begin position="1"/>
        <end position="29"/>
    </location>
</feature>
<dbReference type="InterPro" id="IPR037066">
    <property type="entry name" value="Plug_dom_sf"/>
</dbReference>
<keyword evidence="6 14" id="KW-0732">Signal</keyword>
<keyword evidence="9 13" id="KW-0798">TonB box</keyword>
<evidence type="ECO:0000259" key="15">
    <source>
        <dbReference type="Pfam" id="PF00593"/>
    </source>
</evidence>
<evidence type="ECO:0000256" key="13">
    <source>
        <dbReference type="RuleBase" id="RU003357"/>
    </source>
</evidence>
<comment type="subcellular location">
    <subcellularLocation>
        <location evidence="1 12">Cell outer membrane</location>
        <topology evidence="1 12">Multi-pass membrane protein</topology>
    </subcellularLocation>
</comment>
<dbReference type="RefSeq" id="WP_339589181.1">
    <property type="nucleotide sequence ID" value="NZ_JBBHJZ010000006.1"/>
</dbReference>
<accession>A0ABU8S1V2</accession>
<dbReference type="Proteomes" id="UP001361239">
    <property type="component" value="Unassembled WGS sequence"/>
</dbReference>
<feature type="domain" description="TonB-dependent receptor plug" evidence="16">
    <location>
        <begin position="62"/>
        <end position="174"/>
    </location>
</feature>
<feature type="chain" id="PRO_5046120213" evidence="14">
    <location>
        <begin position="30"/>
        <end position="842"/>
    </location>
</feature>
<evidence type="ECO:0000313" key="17">
    <source>
        <dbReference type="EMBL" id="MEJ5979242.1"/>
    </source>
</evidence>
<comment type="similarity">
    <text evidence="12 13">Belongs to the TonB-dependent receptor family.</text>
</comment>
<protein>
    <submittedName>
        <fullName evidence="17">TonB-dependent receptor</fullName>
    </submittedName>
</protein>
<evidence type="ECO:0000256" key="4">
    <source>
        <dbReference type="ARBA" id="ARBA00022496"/>
    </source>
</evidence>
<dbReference type="InterPro" id="IPR000531">
    <property type="entry name" value="Beta-barrel_TonB"/>
</dbReference>
<dbReference type="InterPro" id="IPR012910">
    <property type="entry name" value="Plug_dom"/>
</dbReference>
<dbReference type="SUPFAM" id="SSF56935">
    <property type="entry name" value="Porins"/>
    <property type="match status" value="1"/>
</dbReference>
<evidence type="ECO:0000313" key="18">
    <source>
        <dbReference type="Proteomes" id="UP001361239"/>
    </source>
</evidence>
<sequence length="842" mass="89340">MTIFNRTLFKSTVSLAVMAVAAYAPAAFAQDEAKPTTAWQASRTNDDDATVKTGVAKARDPLDSATSTSVLKDNEVVKLSAPSLADLLRNVPGIRVEGGAGEGLNAYTVRGLPLVNGGAKYVQIQEDGLPVLEFGDLTNMGPDAFVRADINLASVESIRGGSASTFASNAPGGVINLISKTGEVEGGSVRLSMGIDYDSNRIDFDYGHRLGDGWRFHVGGFYRRGEGPRETGYTATRGGQIKLNATKEFDGGYIRFYGKVLDDKFPGYVASPMAVTGTNDKPIFRALPQFNAVDDSMMSRYISDLNQVDSAGNVVRNNAQDGYRVKAKTIGTDVVFKLGEWNFSERFRYSNNSGQADILDPQIQVAGAGVILGYFVPGGSMSFASGSNKGAAVNPATVSGNGLVSLTTIGHTKINSLDNVTNDFRVSRVWEVGGGDLTTTAGLYNSQQSLDREYYGSVIIQDIVGGGNSSLIAVKDAAGRDVFAGGMFAYDDALNQKRRVNLDYNVLAPYGSFNFHTGKLSVGGSIRYDRGSVSGTIAQAGARKLIDVNGNGTTVGDRAEQGASTGQVLGVPYIAPSSSQPVDYDYDYVSYSMGVNYRVSNSFSLFARHSLGGRAGADALLFSPAISATSGALLNEDASHDSVRQTEAGFKYRDNGVSLNLTGFYATTKGTYLPTIADSLGIKTPTLVSRSYRTYGAELEGAVRRGPFSVAGSLTVTGGEIKAAEQAALVGKEPRRQPTFLYTLTPQFDVDQFTIGANVLGQTSSYADDVNLLKMPGFTTVGVFARFRPVERIELGLNASNLFNTRAITEVNTGGGAVPTSGVGTVRTLYGRLISASAQFFF</sequence>
<keyword evidence="10 12" id="KW-0472">Membrane</keyword>
<keyword evidence="5 12" id="KW-0812">Transmembrane</keyword>
<dbReference type="Gene3D" id="2.40.170.20">
    <property type="entry name" value="TonB-dependent receptor, beta-barrel domain"/>
    <property type="match status" value="1"/>
</dbReference>
<dbReference type="Gene3D" id="2.170.130.10">
    <property type="entry name" value="TonB-dependent receptor, plug domain"/>
    <property type="match status" value="1"/>
</dbReference>
<dbReference type="InterPro" id="IPR039426">
    <property type="entry name" value="TonB-dep_rcpt-like"/>
</dbReference>
<proteinExistence type="inferred from homology"/>
<comment type="caution">
    <text evidence="17">The sequence shown here is derived from an EMBL/GenBank/DDBJ whole genome shotgun (WGS) entry which is preliminary data.</text>
</comment>
<dbReference type="PANTHER" id="PTHR32552:SF89">
    <property type="entry name" value="CATECHOLATE SIDEROPHORE RECEPTOR FIU"/>
    <property type="match status" value="1"/>
</dbReference>
<dbReference type="EMBL" id="JBBHJZ010000006">
    <property type="protein sequence ID" value="MEJ5979242.1"/>
    <property type="molecule type" value="Genomic_DNA"/>
</dbReference>
<dbReference type="InterPro" id="IPR036942">
    <property type="entry name" value="Beta-barrel_TonB_sf"/>
</dbReference>
<keyword evidence="7" id="KW-0408">Iron</keyword>
<keyword evidence="11 12" id="KW-0998">Cell outer membrane</keyword>
<evidence type="ECO:0000259" key="16">
    <source>
        <dbReference type="Pfam" id="PF07715"/>
    </source>
</evidence>
<dbReference type="Pfam" id="PF07715">
    <property type="entry name" value="Plug"/>
    <property type="match status" value="1"/>
</dbReference>
<evidence type="ECO:0000256" key="1">
    <source>
        <dbReference type="ARBA" id="ARBA00004571"/>
    </source>
</evidence>
<dbReference type="PANTHER" id="PTHR32552">
    <property type="entry name" value="FERRICHROME IRON RECEPTOR-RELATED"/>
    <property type="match status" value="1"/>
</dbReference>
<name>A0ABU8S1V2_9SPHN</name>
<evidence type="ECO:0000256" key="7">
    <source>
        <dbReference type="ARBA" id="ARBA00023004"/>
    </source>
</evidence>
<keyword evidence="4" id="KW-0410">Iron transport</keyword>
<dbReference type="Pfam" id="PF00593">
    <property type="entry name" value="TonB_dep_Rec_b-barrel"/>
    <property type="match status" value="1"/>
</dbReference>
<evidence type="ECO:0000256" key="10">
    <source>
        <dbReference type="ARBA" id="ARBA00023136"/>
    </source>
</evidence>
<keyword evidence="8" id="KW-0406">Ion transport</keyword>